<dbReference type="Pfam" id="PF01636">
    <property type="entry name" value="APH"/>
    <property type="match status" value="1"/>
</dbReference>
<comment type="caution">
    <text evidence="2">The sequence shown here is derived from an EMBL/GenBank/DDBJ whole genome shotgun (WGS) entry which is preliminary data.</text>
</comment>
<evidence type="ECO:0000313" key="3">
    <source>
        <dbReference type="Proteomes" id="UP001610432"/>
    </source>
</evidence>
<dbReference type="EMBL" id="JBFXLQ010000002">
    <property type="protein sequence ID" value="KAL2872091.1"/>
    <property type="molecule type" value="Genomic_DNA"/>
</dbReference>
<dbReference type="InterPro" id="IPR002575">
    <property type="entry name" value="Aminoglycoside_PTrfase"/>
</dbReference>
<dbReference type="GeneID" id="98142968"/>
<evidence type="ECO:0000259" key="1">
    <source>
        <dbReference type="Pfam" id="PF01636"/>
    </source>
</evidence>
<dbReference type="SUPFAM" id="SSF56112">
    <property type="entry name" value="Protein kinase-like (PK-like)"/>
    <property type="match status" value="1"/>
</dbReference>
<dbReference type="InterPro" id="IPR011009">
    <property type="entry name" value="Kinase-like_dom_sf"/>
</dbReference>
<keyword evidence="3" id="KW-1185">Reference proteome</keyword>
<dbReference type="Proteomes" id="UP001610432">
    <property type="component" value="Unassembled WGS sequence"/>
</dbReference>
<dbReference type="PANTHER" id="PTHR21310:SF37">
    <property type="entry name" value="AMINOGLYCOSIDE PHOSPHOTRANSFERASE DOMAIN-CONTAINING PROTEIN"/>
    <property type="match status" value="1"/>
</dbReference>
<dbReference type="RefSeq" id="XP_070891070.1">
    <property type="nucleotide sequence ID" value="XM_071027896.1"/>
</dbReference>
<dbReference type="Gene3D" id="3.90.1200.10">
    <property type="match status" value="1"/>
</dbReference>
<proteinExistence type="predicted"/>
<organism evidence="2 3">
    <name type="scientific">Aspergillus lucknowensis</name>
    <dbReference type="NCBI Taxonomy" id="176173"/>
    <lineage>
        <taxon>Eukaryota</taxon>
        <taxon>Fungi</taxon>
        <taxon>Dikarya</taxon>
        <taxon>Ascomycota</taxon>
        <taxon>Pezizomycotina</taxon>
        <taxon>Eurotiomycetes</taxon>
        <taxon>Eurotiomycetidae</taxon>
        <taxon>Eurotiales</taxon>
        <taxon>Aspergillaceae</taxon>
        <taxon>Aspergillus</taxon>
        <taxon>Aspergillus subgen. Nidulantes</taxon>
    </lineage>
</organism>
<feature type="domain" description="Aminoglycoside phosphotransferase" evidence="1">
    <location>
        <begin position="5"/>
        <end position="231"/>
    </location>
</feature>
<dbReference type="PANTHER" id="PTHR21310">
    <property type="entry name" value="AMINOGLYCOSIDE PHOSPHOTRANSFERASE-RELATED-RELATED"/>
    <property type="match status" value="1"/>
</dbReference>
<sequence>MFRKEKLQDEVAVMEYIRLYTSIPVPQVFGKGDSVVGPYMILVFVEGMPLSDHLRASQDPQKPSTLKLDIKTDTLRRAYRSMADILLELYRCRFPAIGGLVQDETGRFSVKKRAVAFNMNEIVGLSKFPPERLSQDCFSNAISYFESLADDHFHHLEMQRNDAVTDEADCRKKYVVRRLFLKIARDFSKNHDYGPFPLLCDDLRPSNVIVDADMNVQSVIDWEFCYAGPLEFSHCSPWWLLLARPQTWEPDIDDFLVHYTSRQKLFLEILRDRESELARECIQLGSPLLSDQMARSLEDGTFWFHIAATYSFSFDDIYRRFIHPRYYGRSDSVEDLRKLLSEEEEKDMEPFIRKILDQAKEGGLDTYRTLEEMMQS</sequence>
<accession>A0ABR4M680</accession>
<protein>
    <recommendedName>
        <fullName evidence="1">Aminoglycoside phosphotransferase domain-containing protein</fullName>
    </recommendedName>
</protein>
<name>A0ABR4M680_9EURO</name>
<reference evidence="2 3" key="1">
    <citation type="submission" date="2024-07" db="EMBL/GenBank/DDBJ databases">
        <title>Section-level genome sequencing and comparative genomics of Aspergillus sections Usti and Cavernicolus.</title>
        <authorList>
            <consortium name="Lawrence Berkeley National Laboratory"/>
            <person name="Nybo J.L."/>
            <person name="Vesth T.C."/>
            <person name="Theobald S."/>
            <person name="Frisvad J.C."/>
            <person name="Larsen T.O."/>
            <person name="Kjaerboelling I."/>
            <person name="Rothschild-Mancinelli K."/>
            <person name="Lyhne E.K."/>
            <person name="Kogle M.E."/>
            <person name="Barry K."/>
            <person name="Clum A."/>
            <person name="Na H."/>
            <person name="Ledsgaard L."/>
            <person name="Lin J."/>
            <person name="Lipzen A."/>
            <person name="Kuo A."/>
            <person name="Riley R."/>
            <person name="Mondo S."/>
            <person name="Labutti K."/>
            <person name="Haridas S."/>
            <person name="Pangalinan J."/>
            <person name="Salamov A.A."/>
            <person name="Simmons B.A."/>
            <person name="Magnuson J.K."/>
            <person name="Chen J."/>
            <person name="Drula E."/>
            <person name="Henrissat B."/>
            <person name="Wiebenga A."/>
            <person name="Lubbers R.J."/>
            <person name="Gomes A.C."/>
            <person name="Macurrencykelacurrency M.R."/>
            <person name="Stajich J."/>
            <person name="Grigoriev I.V."/>
            <person name="Mortensen U.H."/>
            <person name="De Vries R.P."/>
            <person name="Baker S.E."/>
            <person name="Andersen M.R."/>
        </authorList>
    </citation>
    <scope>NUCLEOTIDE SEQUENCE [LARGE SCALE GENOMIC DNA]</scope>
    <source>
        <strain evidence="2 3">CBS 449.75</strain>
    </source>
</reference>
<dbReference type="InterPro" id="IPR051678">
    <property type="entry name" value="AGP_Transferase"/>
</dbReference>
<gene>
    <name evidence="2" type="ORF">BJX67DRAFT_341482</name>
</gene>
<evidence type="ECO:0000313" key="2">
    <source>
        <dbReference type="EMBL" id="KAL2872091.1"/>
    </source>
</evidence>